<evidence type="ECO:0000313" key="2">
    <source>
        <dbReference type="EMBL" id="MBU9766014.1"/>
    </source>
</evidence>
<keyword evidence="3" id="KW-1185">Reference proteome</keyword>
<keyword evidence="1" id="KW-1133">Transmembrane helix</keyword>
<gene>
    <name evidence="2" type="ORF">FR943_19480</name>
</gene>
<feature type="transmembrane region" description="Helical" evidence="1">
    <location>
        <begin position="57"/>
        <end position="77"/>
    </location>
</feature>
<keyword evidence="1" id="KW-0812">Transmembrane</keyword>
<protein>
    <submittedName>
        <fullName evidence="2">Uncharacterized protein</fullName>
    </submittedName>
</protein>
<comment type="caution">
    <text evidence="2">The sequence shown here is derived from an EMBL/GenBank/DDBJ whole genome shotgun (WGS) entry which is preliminary data.</text>
</comment>
<dbReference type="Proteomes" id="UP000812982">
    <property type="component" value="Unassembled WGS sequence"/>
</dbReference>
<reference evidence="2 3" key="1">
    <citation type="journal article" date="2021" name="Sci. Rep.">
        <title>Phenotypic and genomic hallmarks of a novel, potentially pathogenic rapidly growing Mycobacterium species related to the Mycobacterium fortuitum complex.</title>
        <authorList>
            <person name="Gharbi R."/>
            <person name="Khanna V."/>
            <person name="Frigui W."/>
            <person name="Mhenni B."/>
            <person name="Brosch R."/>
            <person name="Mardassi H."/>
        </authorList>
    </citation>
    <scope>NUCLEOTIDE SEQUENCE [LARGE SCALE GENOMIC DNA]</scope>
    <source>
        <strain evidence="2 3">TNTM28</strain>
    </source>
</reference>
<sequence length="78" mass="8553">MMSVLRTVFDRQVSIRQLFYLAVTAGVIVGLPYLIVGVIWASMHADHLRTLSGADQLFSILGEVVAWPVLLIADVSLV</sequence>
<evidence type="ECO:0000256" key="1">
    <source>
        <dbReference type="SAM" id="Phobius"/>
    </source>
</evidence>
<evidence type="ECO:0000313" key="3">
    <source>
        <dbReference type="Proteomes" id="UP000812982"/>
    </source>
</evidence>
<organism evidence="2 3">
    <name type="scientific">[Mycobacterium] fortunisiensis</name>
    <dbReference type="NCBI Taxonomy" id="2600579"/>
    <lineage>
        <taxon>Bacteria</taxon>
        <taxon>Bacillati</taxon>
        <taxon>Actinomycetota</taxon>
        <taxon>Actinomycetes</taxon>
        <taxon>Mycobacteriales</taxon>
        <taxon>Mycobacteriaceae</taxon>
        <taxon>Mycolicibacterium</taxon>
    </lineage>
</organism>
<feature type="transmembrane region" description="Helical" evidence="1">
    <location>
        <begin position="20"/>
        <end position="45"/>
    </location>
</feature>
<name>A0ABS6KR75_9MYCO</name>
<proteinExistence type="predicted"/>
<keyword evidence="1" id="KW-0472">Membrane</keyword>
<dbReference type="EMBL" id="VOMB01000021">
    <property type="protein sequence ID" value="MBU9766014.1"/>
    <property type="molecule type" value="Genomic_DNA"/>
</dbReference>
<accession>A0ABS6KR75</accession>